<evidence type="ECO:0000313" key="4">
    <source>
        <dbReference type="EMBL" id="OGG94657.1"/>
    </source>
</evidence>
<feature type="domain" description="Smf/DprA SLOG" evidence="2">
    <location>
        <begin position="70"/>
        <end position="280"/>
    </location>
</feature>
<dbReference type="SUPFAM" id="SSF47781">
    <property type="entry name" value="RuvA domain 2-like"/>
    <property type="match status" value="1"/>
</dbReference>
<dbReference type="InterPro" id="IPR010994">
    <property type="entry name" value="RuvA_2-like"/>
</dbReference>
<dbReference type="Pfam" id="PF02481">
    <property type="entry name" value="DNA_processg_A"/>
    <property type="match status" value="1"/>
</dbReference>
<dbReference type="Gene3D" id="1.10.10.10">
    <property type="entry name" value="Winged helix-like DNA-binding domain superfamily/Winged helix DNA-binding domain"/>
    <property type="match status" value="1"/>
</dbReference>
<gene>
    <name evidence="4" type="ORF">A2527_05220</name>
</gene>
<evidence type="ECO:0000256" key="1">
    <source>
        <dbReference type="ARBA" id="ARBA00006525"/>
    </source>
</evidence>
<dbReference type="GO" id="GO:0009294">
    <property type="term" value="P:DNA-mediated transformation"/>
    <property type="evidence" value="ECO:0007669"/>
    <property type="project" value="InterPro"/>
</dbReference>
<accession>A0A1F6G961</accession>
<evidence type="ECO:0000259" key="3">
    <source>
        <dbReference type="Pfam" id="PF17782"/>
    </source>
</evidence>
<dbReference type="AlphaFoldDB" id="A0A1F6G961"/>
<dbReference type="Proteomes" id="UP000178449">
    <property type="component" value="Unassembled WGS sequence"/>
</dbReference>
<protein>
    <submittedName>
        <fullName evidence="4">DNA protecting protein DprA</fullName>
    </submittedName>
</protein>
<dbReference type="SUPFAM" id="SSF102405">
    <property type="entry name" value="MCP/YpsA-like"/>
    <property type="match status" value="1"/>
</dbReference>
<dbReference type="PANTHER" id="PTHR43022:SF1">
    <property type="entry name" value="PROTEIN SMF"/>
    <property type="match status" value="1"/>
</dbReference>
<dbReference type="InterPro" id="IPR003488">
    <property type="entry name" value="DprA"/>
</dbReference>
<dbReference type="InterPro" id="IPR057666">
    <property type="entry name" value="DrpA_SLOG"/>
</dbReference>
<dbReference type="InterPro" id="IPR036388">
    <property type="entry name" value="WH-like_DNA-bd_sf"/>
</dbReference>
<evidence type="ECO:0000313" key="5">
    <source>
        <dbReference type="Proteomes" id="UP000178449"/>
    </source>
</evidence>
<dbReference type="Pfam" id="PF17782">
    <property type="entry name" value="WHD_DprA"/>
    <property type="match status" value="1"/>
</dbReference>
<dbReference type="PANTHER" id="PTHR43022">
    <property type="entry name" value="PROTEIN SMF"/>
    <property type="match status" value="1"/>
</dbReference>
<comment type="similarity">
    <text evidence="1">Belongs to the DprA/Smf family.</text>
</comment>
<feature type="domain" description="DprA winged helix" evidence="3">
    <location>
        <begin position="298"/>
        <end position="354"/>
    </location>
</feature>
<dbReference type="NCBIfam" id="TIGR00732">
    <property type="entry name" value="dprA"/>
    <property type="match status" value="1"/>
</dbReference>
<sequence>MTLWLVPGLGPKKIFNLCESLGGPDAVLAANASELEALGLPYKWAEEIKQMEPLAEAELAKAQSLGLSLIDWDDPFYPEDLRQLLDAPPVLYQAGEHDFNQGLHLAFVGSRKASYPGKAYAMRLVERLAVLRPDTVIVSGLALGIDGAAHEAALACGLKTVAVLAGGLSDIYPNVHRALAHKVAAQGCLLTEFPCPSKPLKEHFPLRNRIISGISKGVLVVEAGERSGASITANLALEQGREVFALPGPPDSPFCRGSNRLIQQGRAKLVMDAEDLLEELVPGWREANQAKVNLASQSEKPPLGAQEAAIFDALEMGPLHSDQLALKTGMPVYELLAHLTSMEMKGLIFNRAGNLVERA</sequence>
<proteinExistence type="inferred from homology"/>
<evidence type="ECO:0000259" key="2">
    <source>
        <dbReference type="Pfam" id="PF02481"/>
    </source>
</evidence>
<dbReference type="EMBL" id="MFNE01000036">
    <property type="protein sequence ID" value="OGG94657.1"/>
    <property type="molecule type" value="Genomic_DNA"/>
</dbReference>
<reference evidence="4 5" key="1">
    <citation type="journal article" date="2016" name="Nat. Commun.">
        <title>Thousands of microbial genomes shed light on interconnected biogeochemical processes in an aquifer system.</title>
        <authorList>
            <person name="Anantharaman K."/>
            <person name="Brown C.T."/>
            <person name="Hug L.A."/>
            <person name="Sharon I."/>
            <person name="Castelle C.J."/>
            <person name="Probst A.J."/>
            <person name="Thomas B.C."/>
            <person name="Singh A."/>
            <person name="Wilkins M.J."/>
            <person name="Karaoz U."/>
            <person name="Brodie E.L."/>
            <person name="Williams K.H."/>
            <person name="Hubbard S.S."/>
            <person name="Banfield J.F."/>
        </authorList>
    </citation>
    <scope>NUCLEOTIDE SEQUENCE [LARGE SCALE GENOMIC DNA]</scope>
</reference>
<organism evidence="4 5">
    <name type="scientific">Candidatus Lambdaproteobacteria bacterium RIFOXYD2_FULL_50_16</name>
    <dbReference type="NCBI Taxonomy" id="1817772"/>
    <lineage>
        <taxon>Bacteria</taxon>
        <taxon>Pseudomonadati</taxon>
        <taxon>Pseudomonadota</taxon>
        <taxon>Candidatus Lambdaproteobacteria</taxon>
    </lineage>
</organism>
<dbReference type="Gene3D" id="3.40.50.450">
    <property type="match status" value="1"/>
</dbReference>
<comment type="caution">
    <text evidence="4">The sequence shown here is derived from an EMBL/GenBank/DDBJ whole genome shotgun (WGS) entry which is preliminary data.</text>
</comment>
<name>A0A1F6G961_9PROT</name>
<dbReference type="InterPro" id="IPR041614">
    <property type="entry name" value="DprA_WH"/>
</dbReference>
<dbReference type="STRING" id="1817772.A2527_05220"/>